<proteinExistence type="inferred from homology"/>
<dbReference type="Gene3D" id="3.40.710.10">
    <property type="entry name" value="DD-peptidase/beta-lactamase superfamily"/>
    <property type="match status" value="1"/>
</dbReference>
<evidence type="ECO:0000259" key="3">
    <source>
        <dbReference type="Pfam" id="PF00144"/>
    </source>
</evidence>
<dbReference type="Pfam" id="PF00144">
    <property type="entry name" value="Beta-lactamase"/>
    <property type="match status" value="1"/>
</dbReference>
<protein>
    <submittedName>
        <fullName evidence="5">Uncharacterized protein</fullName>
    </submittedName>
</protein>
<feature type="domain" description="Beta-lactamase-related" evidence="3">
    <location>
        <begin position="120"/>
        <end position="421"/>
    </location>
</feature>
<dbReference type="PANTHER" id="PTHR22935:SF95">
    <property type="entry name" value="BETA-LACTAMASE-LIKE 1-RELATED"/>
    <property type="match status" value="1"/>
</dbReference>
<comment type="caution">
    <text evidence="5">The sequence shown here is derived from an EMBL/GenBank/DDBJ whole genome shotgun (WGS) entry which is preliminary data.</text>
</comment>
<dbReference type="InterPro" id="IPR001466">
    <property type="entry name" value="Beta-lactam-related"/>
</dbReference>
<accession>A0A0H1BVH9</accession>
<name>A0A0H1BVH9_9EURO</name>
<evidence type="ECO:0000256" key="1">
    <source>
        <dbReference type="ARBA" id="ARBA00038473"/>
    </source>
</evidence>
<reference evidence="6" key="1">
    <citation type="journal article" date="2015" name="PLoS Genet.">
        <title>The dynamic genome and transcriptome of the human fungal pathogen Blastomyces and close relative Emmonsia.</title>
        <authorList>
            <person name="Munoz J.F."/>
            <person name="Gauthier G.M."/>
            <person name="Desjardins C.A."/>
            <person name="Gallo J.E."/>
            <person name="Holder J."/>
            <person name="Sullivan T.D."/>
            <person name="Marty A.J."/>
            <person name="Carmen J.C."/>
            <person name="Chen Z."/>
            <person name="Ding L."/>
            <person name="Gujja S."/>
            <person name="Magrini V."/>
            <person name="Misas E."/>
            <person name="Mitreva M."/>
            <person name="Priest M."/>
            <person name="Saif S."/>
            <person name="Whiston E.A."/>
            <person name="Young S."/>
            <person name="Zeng Q."/>
            <person name="Goldman W.E."/>
            <person name="Mardis E.R."/>
            <person name="Taylor J.W."/>
            <person name="McEwen J.G."/>
            <person name="Clay O.K."/>
            <person name="Klein B.S."/>
            <person name="Cuomo C.A."/>
        </authorList>
    </citation>
    <scope>NUCLEOTIDE SEQUENCE [LARGE SCALE GENOMIC DNA]</scope>
    <source>
        <strain evidence="6">UAMH 139</strain>
    </source>
</reference>
<feature type="chain" id="PRO_5005199529" evidence="2">
    <location>
        <begin position="26"/>
        <end position="635"/>
    </location>
</feature>
<dbReference type="Pfam" id="PF26335">
    <property type="entry name" value="ARB_00930_C"/>
    <property type="match status" value="1"/>
</dbReference>
<feature type="signal peptide" evidence="2">
    <location>
        <begin position="1"/>
        <end position="25"/>
    </location>
</feature>
<sequence>MRLSNTKHWAILCTAFCAFESLAQQATPAISPTPIPSYSGCPVEGPLLPRPTNLSKSKHIKTATEKLKTVLGSAIAGDTKAGWDVKNVSFSLAFVSPNDHNDGANGSRPLWEYHHLAEGNVNGTKIVDGDSQYLIGSISKVFSNLILMKSGINLEDPITKYLPELNSKGSPIRWENITLASLGEHLSGIPPNYNGFEFYFLAPLYEQLGFPHLDKGDYDICGVADLNKACTKEQLLAGMLDISPITVPFTRPVYSQLSYSLFILAVGEATGKTYGQLLDEMIIQPMGMNNTGASPGNDAQAVIPPGLHSWGADFALNAPGGGLYSSTNDLAILANSILQKTILENPDHVRRWLKPKSMSSSRSTLVGDPWEIQRTTTLTPDHPHNIDIYGKSGGSNGYVSQLSIVDQYGVGFIVLTAGPPGSVSILNEAMIGSLMPAIEQETRDQAQKYIGTFTSTTDSSSERAKKQSDAPITLSLSMDDNPGLKLDALTRNGSSITDAIIGIFSQTLPMIGILNTDFRLYPAEYEVPVPANHNDVYSSLPTEYGASGKKLIREHWRINMDTVPQDNKRMSDLPAQGALVDTCASWQLADLLTYGGQGTDKVVFILEEASRDVVGVEIPFLRSGRLTKDGQVDGG</sequence>
<evidence type="ECO:0000259" key="4">
    <source>
        <dbReference type="Pfam" id="PF26335"/>
    </source>
</evidence>
<gene>
    <name evidence="5" type="ORF">EMPG_11970</name>
</gene>
<evidence type="ECO:0000256" key="2">
    <source>
        <dbReference type="SAM" id="SignalP"/>
    </source>
</evidence>
<dbReference type="OrthoDB" id="6220758at2759"/>
<dbReference type="InterPro" id="IPR012338">
    <property type="entry name" value="Beta-lactam/transpept-like"/>
</dbReference>
<keyword evidence="6" id="KW-1185">Reference proteome</keyword>
<evidence type="ECO:0000313" key="6">
    <source>
        <dbReference type="Proteomes" id="UP000053573"/>
    </source>
</evidence>
<dbReference type="STRING" id="2060906.A0A0H1BVH9"/>
<dbReference type="Proteomes" id="UP000053573">
    <property type="component" value="Unassembled WGS sequence"/>
</dbReference>
<dbReference type="PANTHER" id="PTHR22935">
    <property type="entry name" value="PENICILLIN-BINDING PROTEIN"/>
    <property type="match status" value="1"/>
</dbReference>
<keyword evidence="2" id="KW-0732">Signal</keyword>
<evidence type="ECO:0000313" key="5">
    <source>
        <dbReference type="EMBL" id="KLJ13071.1"/>
    </source>
</evidence>
<feature type="domain" description="Beta-lactamase-like ARB-00930-like C-terminal" evidence="4">
    <location>
        <begin position="443"/>
        <end position="624"/>
    </location>
</feature>
<dbReference type="AlphaFoldDB" id="A0A0H1BVH9"/>
<dbReference type="EMBL" id="LDEV01000538">
    <property type="protein sequence ID" value="KLJ13071.1"/>
    <property type="molecule type" value="Genomic_DNA"/>
</dbReference>
<comment type="similarity">
    <text evidence="1">Belongs to the beta-lactamase family.</text>
</comment>
<dbReference type="SUPFAM" id="SSF56601">
    <property type="entry name" value="beta-lactamase/transpeptidase-like"/>
    <property type="match status" value="1"/>
</dbReference>
<dbReference type="InterPro" id="IPR058664">
    <property type="entry name" value="ARB_00930-like_C"/>
</dbReference>
<dbReference type="InterPro" id="IPR051478">
    <property type="entry name" value="Beta-lactamase-like_AB/R"/>
</dbReference>
<organism evidence="5 6">
    <name type="scientific">Blastomyces silverae</name>
    <dbReference type="NCBI Taxonomy" id="2060906"/>
    <lineage>
        <taxon>Eukaryota</taxon>
        <taxon>Fungi</taxon>
        <taxon>Dikarya</taxon>
        <taxon>Ascomycota</taxon>
        <taxon>Pezizomycotina</taxon>
        <taxon>Eurotiomycetes</taxon>
        <taxon>Eurotiomycetidae</taxon>
        <taxon>Onygenales</taxon>
        <taxon>Ajellomycetaceae</taxon>
        <taxon>Blastomyces</taxon>
    </lineage>
</organism>